<dbReference type="Proteomes" id="UP000887565">
    <property type="component" value="Unplaced"/>
</dbReference>
<sequence>MLDDLHYLKSYVSCGSSSSKEKARQLIKDMDESLLHHQKLIQITDRSDGGWKMALEYEHEKLADDDEDEHRIRAAENRAMKAKKKSNSPYNALLNYFYSDKITPNLNELLFCAIFRKNDREVPKKAQLLSYSRFRDQFQQILTVLQLDAKKYGTHSLPAGGETAEAVAGVPDHVWGRGEKDEIEQVAMAQE</sequence>
<keyword evidence="1" id="KW-1185">Reference proteome</keyword>
<protein>
    <submittedName>
        <fullName evidence="2">Uncharacterized protein</fullName>
    </submittedName>
</protein>
<dbReference type="WBParaSite" id="nRc.2.0.1.t46731-RA">
    <property type="protein sequence ID" value="nRc.2.0.1.t46731-RA"/>
    <property type="gene ID" value="nRc.2.0.1.g46731"/>
</dbReference>
<evidence type="ECO:0000313" key="1">
    <source>
        <dbReference type="Proteomes" id="UP000887565"/>
    </source>
</evidence>
<reference evidence="2" key="1">
    <citation type="submission" date="2022-11" db="UniProtKB">
        <authorList>
            <consortium name="WormBaseParasite"/>
        </authorList>
    </citation>
    <scope>IDENTIFICATION</scope>
</reference>
<dbReference type="AlphaFoldDB" id="A0A915LAE6"/>
<proteinExistence type="predicted"/>
<name>A0A915LAE6_ROMCU</name>
<evidence type="ECO:0000313" key="2">
    <source>
        <dbReference type="WBParaSite" id="nRc.2.0.1.t46731-RA"/>
    </source>
</evidence>
<organism evidence="1 2">
    <name type="scientific">Romanomermis culicivorax</name>
    <name type="common">Nematode worm</name>
    <dbReference type="NCBI Taxonomy" id="13658"/>
    <lineage>
        <taxon>Eukaryota</taxon>
        <taxon>Metazoa</taxon>
        <taxon>Ecdysozoa</taxon>
        <taxon>Nematoda</taxon>
        <taxon>Enoplea</taxon>
        <taxon>Dorylaimia</taxon>
        <taxon>Mermithida</taxon>
        <taxon>Mermithoidea</taxon>
        <taxon>Mermithidae</taxon>
        <taxon>Romanomermis</taxon>
    </lineage>
</organism>
<accession>A0A915LAE6</accession>